<dbReference type="Pfam" id="PF02579">
    <property type="entry name" value="Nitro_FeMo-Co"/>
    <property type="match status" value="1"/>
</dbReference>
<organism evidence="3 4">
    <name type="scientific">Vibrio tapetis subsp. tapetis</name>
    <dbReference type="NCBI Taxonomy" id="1671868"/>
    <lineage>
        <taxon>Bacteria</taxon>
        <taxon>Pseudomonadati</taxon>
        <taxon>Pseudomonadota</taxon>
        <taxon>Gammaproteobacteria</taxon>
        <taxon>Vibrionales</taxon>
        <taxon>Vibrionaceae</taxon>
        <taxon>Vibrio</taxon>
    </lineage>
</organism>
<accession>A0A2N8ZM90</accession>
<dbReference type="Proteomes" id="UP000235828">
    <property type="component" value="Chromosome B"/>
</dbReference>
<keyword evidence="1" id="KW-0535">Nitrogen fixation</keyword>
<dbReference type="InterPro" id="IPR036105">
    <property type="entry name" value="DiNase_FeMo-co_biosyn_sf"/>
</dbReference>
<keyword evidence="4" id="KW-1185">Reference proteome</keyword>
<evidence type="ECO:0000259" key="2">
    <source>
        <dbReference type="Pfam" id="PF02579"/>
    </source>
</evidence>
<feature type="domain" description="Dinitrogenase iron-molybdenum cofactor biosynthesis" evidence="2">
    <location>
        <begin position="8"/>
        <end position="94"/>
    </location>
</feature>
<dbReference type="SUPFAM" id="SSF53146">
    <property type="entry name" value="Nitrogenase accessory factor-like"/>
    <property type="match status" value="1"/>
</dbReference>
<dbReference type="Gene3D" id="3.30.420.130">
    <property type="entry name" value="Dinitrogenase iron-molybdenum cofactor biosynthesis domain"/>
    <property type="match status" value="1"/>
</dbReference>
<reference evidence="3 4" key="1">
    <citation type="submission" date="2017-10" db="EMBL/GenBank/DDBJ databases">
        <authorList>
            <person name="Banno H."/>
            <person name="Chua N.-H."/>
        </authorList>
    </citation>
    <scope>NUCLEOTIDE SEQUENCE [LARGE SCALE GENOMIC DNA]</scope>
    <source>
        <strain evidence="3">Vibrio tapetis CECT4600</strain>
    </source>
</reference>
<proteinExistence type="predicted"/>
<gene>
    <name evidence="3" type="ORF">VTAP4600_B1430</name>
</gene>
<protein>
    <recommendedName>
        <fullName evidence="2">Dinitrogenase iron-molybdenum cofactor biosynthesis domain-containing protein</fullName>
    </recommendedName>
</protein>
<dbReference type="RefSeq" id="WP_102525135.1">
    <property type="nucleotide sequence ID" value="NZ_LT960612.1"/>
</dbReference>
<sequence>MYAIPYQNDRIAGHFSKAAQILFIEDGHFQLIDNPAVASVTCSGKKSLVALLKQQKVTKLVVRNIGQRMLAKLFEADIRVFHAPARMPVEQVLTCELSELTNISQARESVNAKSGGCGKHGGGCSHTNKQESLIEAADRLCTMMVRSIGPNNQSKS</sequence>
<name>A0A2N8ZM90_9VIBR</name>
<dbReference type="KEGG" id="vta:B1430"/>
<dbReference type="OrthoDB" id="6215304at2"/>
<dbReference type="EMBL" id="LT960612">
    <property type="protein sequence ID" value="SON53041.1"/>
    <property type="molecule type" value="Genomic_DNA"/>
</dbReference>
<evidence type="ECO:0000313" key="4">
    <source>
        <dbReference type="Proteomes" id="UP000235828"/>
    </source>
</evidence>
<evidence type="ECO:0000256" key="1">
    <source>
        <dbReference type="ARBA" id="ARBA00023231"/>
    </source>
</evidence>
<evidence type="ECO:0000313" key="3">
    <source>
        <dbReference type="EMBL" id="SON53041.1"/>
    </source>
</evidence>
<dbReference type="InterPro" id="IPR003731">
    <property type="entry name" value="Di-Nase_FeMo-co_biosynth"/>
</dbReference>
<dbReference type="AlphaFoldDB" id="A0A2N8ZM90"/>